<evidence type="ECO:0000256" key="2">
    <source>
        <dbReference type="ARBA" id="ARBA00023157"/>
    </source>
</evidence>
<evidence type="ECO:0000313" key="4">
    <source>
        <dbReference type="Proteomes" id="UP000006038"/>
    </source>
</evidence>
<dbReference type="EnsemblPlants" id="OB01G18280.1">
    <property type="protein sequence ID" value="OB01G18280.1"/>
    <property type="gene ID" value="OB01G18280"/>
</dbReference>
<evidence type="ECO:0000256" key="1">
    <source>
        <dbReference type="ARBA" id="ARBA00010049"/>
    </source>
</evidence>
<dbReference type="AlphaFoldDB" id="J3KXX2"/>
<protein>
    <submittedName>
        <fullName evidence="3">Uncharacterized protein</fullName>
    </submittedName>
</protein>
<dbReference type="PANTHER" id="PTHR31614">
    <property type="entry name" value="PROTEIN DOWNSTREAM OF FLC-RELATED"/>
    <property type="match status" value="1"/>
</dbReference>
<keyword evidence="4" id="KW-1185">Reference proteome</keyword>
<evidence type="ECO:0000313" key="3">
    <source>
        <dbReference type="EnsemblPlants" id="OB01G18280.1"/>
    </source>
</evidence>
<keyword evidence="2" id="KW-1015">Disulfide bond</keyword>
<dbReference type="Pfam" id="PF01190">
    <property type="entry name" value="Pollen_Ole_e_1"/>
    <property type="match status" value="1"/>
</dbReference>
<dbReference type="OMA" id="ENGDWFI"/>
<dbReference type="Gramene" id="OB01G18280.1">
    <property type="protein sequence ID" value="OB01G18280.1"/>
    <property type="gene ID" value="OB01G18280"/>
</dbReference>
<reference evidence="3" key="2">
    <citation type="submission" date="2013-04" db="UniProtKB">
        <authorList>
            <consortium name="EnsemblPlants"/>
        </authorList>
    </citation>
    <scope>IDENTIFICATION</scope>
</reference>
<dbReference type="PANTHER" id="PTHR31614:SF12">
    <property type="entry name" value="OS06G0556600 PROTEIN"/>
    <property type="match status" value="1"/>
</dbReference>
<organism evidence="3">
    <name type="scientific">Oryza brachyantha</name>
    <name type="common">malo sina</name>
    <dbReference type="NCBI Taxonomy" id="4533"/>
    <lineage>
        <taxon>Eukaryota</taxon>
        <taxon>Viridiplantae</taxon>
        <taxon>Streptophyta</taxon>
        <taxon>Embryophyta</taxon>
        <taxon>Tracheophyta</taxon>
        <taxon>Spermatophyta</taxon>
        <taxon>Magnoliopsida</taxon>
        <taxon>Liliopsida</taxon>
        <taxon>Poales</taxon>
        <taxon>Poaceae</taxon>
        <taxon>BOP clade</taxon>
        <taxon>Oryzoideae</taxon>
        <taxon>Oryzeae</taxon>
        <taxon>Oryzinae</taxon>
        <taxon>Oryza</taxon>
    </lineage>
</organism>
<dbReference type="eggNOG" id="ENOG502S1QR">
    <property type="taxonomic scope" value="Eukaryota"/>
</dbReference>
<comment type="similarity">
    <text evidence="1">Belongs to the Ole e I family.</text>
</comment>
<accession>J3KXX2</accession>
<sequence>MGAGSTVSVECRHFGGGPERLKAEATTDERGWYKVEIDQDHQEEICEAVLVKSGDPKCSETEQFRDRSRVPLTSNNGLKQNGVRYANPIAFFRKEPLADCGFILQKYDLKDAPETP</sequence>
<proteinExistence type="inferred from homology"/>
<reference evidence="3" key="1">
    <citation type="journal article" date="2013" name="Nat. Commun.">
        <title>Whole-genome sequencing of Oryza brachyantha reveals mechanisms underlying Oryza genome evolution.</title>
        <authorList>
            <person name="Chen J."/>
            <person name="Huang Q."/>
            <person name="Gao D."/>
            <person name="Wang J."/>
            <person name="Lang Y."/>
            <person name="Liu T."/>
            <person name="Li B."/>
            <person name="Bai Z."/>
            <person name="Luis Goicoechea J."/>
            <person name="Liang C."/>
            <person name="Chen C."/>
            <person name="Zhang W."/>
            <person name="Sun S."/>
            <person name="Liao Y."/>
            <person name="Zhang X."/>
            <person name="Yang L."/>
            <person name="Song C."/>
            <person name="Wang M."/>
            <person name="Shi J."/>
            <person name="Liu G."/>
            <person name="Liu J."/>
            <person name="Zhou H."/>
            <person name="Zhou W."/>
            <person name="Yu Q."/>
            <person name="An N."/>
            <person name="Chen Y."/>
            <person name="Cai Q."/>
            <person name="Wang B."/>
            <person name="Liu B."/>
            <person name="Min J."/>
            <person name="Huang Y."/>
            <person name="Wu H."/>
            <person name="Li Z."/>
            <person name="Zhang Y."/>
            <person name="Yin Y."/>
            <person name="Song W."/>
            <person name="Jiang J."/>
            <person name="Jackson S.A."/>
            <person name="Wing R.A."/>
            <person name="Wang J."/>
            <person name="Chen M."/>
        </authorList>
    </citation>
    <scope>NUCLEOTIDE SEQUENCE [LARGE SCALE GENOMIC DNA]</scope>
    <source>
        <strain evidence="3">cv. IRGC 101232</strain>
    </source>
</reference>
<dbReference type="HOGENOM" id="CLU_094008_3_1_1"/>
<dbReference type="Proteomes" id="UP000006038">
    <property type="component" value="Chromosome 1"/>
</dbReference>
<name>J3KXX2_ORYBR</name>
<dbReference type="InterPro" id="IPR006041">
    <property type="entry name" value="Pollen_Ole_e1_allergen"/>
</dbReference>